<feature type="compositionally biased region" description="Basic residues" evidence="1">
    <location>
        <begin position="443"/>
        <end position="459"/>
    </location>
</feature>
<reference evidence="2 3" key="1">
    <citation type="submission" date="2020-10" db="EMBL/GenBank/DDBJ databases">
        <title>Plant Genome Project.</title>
        <authorList>
            <person name="Zhang R.-G."/>
        </authorList>
    </citation>
    <scope>NUCLEOTIDE SEQUENCE [LARGE SCALE GENOMIC DNA]</scope>
    <source>
        <strain evidence="2">FAFU-HL-1</strain>
        <tissue evidence="2">Leaf</tissue>
    </source>
</reference>
<feature type="region of interest" description="Disordered" evidence="1">
    <location>
        <begin position="501"/>
        <end position="529"/>
    </location>
</feature>
<dbReference type="AlphaFoldDB" id="A0A835J1D2"/>
<comment type="caution">
    <text evidence="2">The sequence shown here is derived from an EMBL/GenBank/DDBJ whole genome shotgun (WGS) entry which is preliminary data.</text>
</comment>
<gene>
    <name evidence="2" type="ORF">SADUNF_Sadunf19G0060800</name>
</gene>
<evidence type="ECO:0000313" key="3">
    <source>
        <dbReference type="Proteomes" id="UP000657918"/>
    </source>
</evidence>
<accession>A0A835J1D2</accession>
<proteinExistence type="predicted"/>
<feature type="region of interest" description="Disordered" evidence="1">
    <location>
        <begin position="180"/>
        <end position="273"/>
    </location>
</feature>
<name>A0A835J1D2_9ROSI</name>
<feature type="region of interest" description="Disordered" evidence="1">
    <location>
        <begin position="28"/>
        <end position="61"/>
    </location>
</feature>
<evidence type="ECO:0000256" key="1">
    <source>
        <dbReference type="SAM" id="MobiDB-lite"/>
    </source>
</evidence>
<sequence length="529" mass="55652">MRHHRNNNRWANHDRVSKWKLARSCRPLDGAKDLGGQETNEEDTGRSLEPPAPAARSWARPPRGALHAMRSRIAGGTRGISGNLMPRPRRLQPSTTMALHALRVSPASSLRVEAGGTAAGTPPCSQACGGCQRLGPSPANECKAHAAERQPRRARLPGGRHGGSSRKRVIIIAGSNTPWLPQLGSRRPGLGSGRFTPWGQGSRGGPTQGRKPGNLMPRPLPQPGLQLGSGSRGHCRRDAPRAPGRAGAASALARARQMNARPTPRRGSPSAPASLAGITEAVAENGTAKQAATHPGCLNSEAAGQASAEGADSPARDPRPWRSTSCASAGPPACELKQRPGRQPRCGASWGCRPSARARQMDATPSPRRRSPSAPGSLAGAPRTVAGNGSSPARNASPLAGKRVIDNGNTSGHVPQHARQLCQGPGDGGRRRVINNGNTSGHVPRHAGRLCRRPGGGGRRRVFAGRKSGPGPAGNRVFDTGYISGHRLPPLFFPIKQRCTAPQHPRQAHGHHATWPHPRPGRGHPPKEQ</sequence>
<evidence type="ECO:0000313" key="2">
    <source>
        <dbReference type="EMBL" id="KAF9661362.1"/>
    </source>
</evidence>
<feature type="region of interest" description="Disordered" evidence="1">
    <location>
        <begin position="143"/>
        <end position="166"/>
    </location>
</feature>
<feature type="region of interest" description="Disordered" evidence="1">
    <location>
        <begin position="302"/>
        <end position="459"/>
    </location>
</feature>
<organism evidence="2 3">
    <name type="scientific">Salix dunnii</name>
    <dbReference type="NCBI Taxonomy" id="1413687"/>
    <lineage>
        <taxon>Eukaryota</taxon>
        <taxon>Viridiplantae</taxon>
        <taxon>Streptophyta</taxon>
        <taxon>Embryophyta</taxon>
        <taxon>Tracheophyta</taxon>
        <taxon>Spermatophyta</taxon>
        <taxon>Magnoliopsida</taxon>
        <taxon>eudicotyledons</taxon>
        <taxon>Gunneridae</taxon>
        <taxon>Pentapetalae</taxon>
        <taxon>rosids</taxon>
        <taxon>fabids</taxon>
        <taxon>Malpighiales</taxon>
        <taxon>Salicaceae</taxon>
        <taxon>Saliceae</taxon>
        <taxon>Salix</taxon>
    </lineage>
</organism>
<dbReference type="Proteomes" id="UP000657918">
    <property type="component" value="Unassembled WGS sequence"/>
</dbReference>
<feature type="compositionally biased region" description="Low complexity" evidence="1">
    <location>
        <begin position="241"/>
        <end position="256"/>
    </location>
</feature>
<feature type="compositionally biased region" description="Basic residues" evidence="1">
    <location>
        <begin position="506"/>
        <end position="529"/>
    </location>
</feature>
<dbReference type="EMBL" id="JADGMS010000019">
    <property type="protein sequence ID" value="KAF9661362.1"/>
    <property type="molecule type" value="Genomic_DNA"/>
</dbReference>
<feature type="compositionally biased region" description="Low complexity" evidence="1">
    <location>
        <begin position="302"/>
        <end position="311"/>
    </location>
</feature>
<keyword evidence="3" id="KW-1185">Reference proteome</keyword>
<protein>
    <submittedName>
        <fullName evidence="2">Uncharacterized protein</fullName>
    </submittedName>
</protein>